<feature type="domain" description="YrdC-like" evidence="12">
    <location>
        <begin position="6"/>
        <end position="190"/>
    </location>
</feature>
<evidence type="ECO:0000259" key="12">
    <source>
        <dbReference type="PROSITE" id="PS51163"/>
    </source>
</evidence>
<name>A0A645BUQ5_9ZZZZ</name>
<evidence type="ECO:0000256" key="1">
    <source>
        <dbReference type="ARBA" id="ARBA00004496"/>
    </source>
</evidence>
<dbReference type="NCBIfam" id="TIGR00057">
    <property type="entry name" value="L-threonylcarbamoyladenylate synthase"/>
    <property type="match status" value="1"/>
</dbReference>
<comment type="caution">
    <text evidence="13">The sequence shown here is derived from an EMBL/GenBank/DDBJ whole genome shotgun (WGS) entry which is preliminary data.</text>
</comment>
<keyword evidence="8" id="KW-0547">Nucleotide-binding</keyword>
<organism evidence="13">
    <name type="scientific">bioreactor metagenome</name>
    <dbReference type="NCBI Taxonomy" id="1076179"/>
    <lineage>
        <taxon>unclassified sequences</taxon>
        <taxon>metagenomes</taxon>
        <taxon>ecological metagenomes</taxon>
    </lineage>
</organism>
<evidence type="ECO:0000313" key="13">
    <source>
        <dbReference type="EMBL" id="MPM68927.1"/>
    </source>
</evidence>
<dbReference type="GO" id="GO:0006450">
    <property type="term" value="P:regulation of translational fidelity"/>
    <property type="evidence" value="ECO:0007669"/>
    <property type="project" value="TreeGrafter"/>
</dbReference>
<keyword evidence="4" id="KW-0963">Cytoplasm</keyword>
<evidence type="ECO:0000256" key="6">
    <source>
        <dbReference type="ARBA" id="ARBA00022694"/>
    </source>
</evidence>
<dbReference type="PANTHER" id="PTHR17490:SF16">
    <property type="entry name" value="THREONYLCARBAMOYL-AMP SYNTHASE"/>
    <property type="match status" value="1"/>
</dbReference>
<dbReference type="Gene3D" id="3.90.870.10">
    <property type="entry name" value="DHBP synthase"/>
    <property type="match status" value="1"/>
</dbReference>
<dbReference type="GO" id="GO:0005524">
    <property type="term" value="F:ATP binding"/>
    <property type="evidence" value="ECO:0007669"/>
    <property type="project" value="UniProtKB-KW"/>
</dbReference>
<keyword evidence="5 13" id="KW-0808">Transferase</keyword>
<comment type="similarity">
    <text evidence="2">Belongs to the SUA5 family.</text>
</comment>
<dbReference type="GO" id="GO:0003725">
    <property type="term" value="F:double-stranded RNA binding"/>
    <property type="evidence" value="ECO:0007669"/>
    <property type="project" value="InterPro"/>
</dbReference>
<evidence type="ECO:0000256" key="8">
    <source>
        <dbReference type="ARBA" id="ARBA00022741"/>
    </source>
</evidence>
<dbReference type="PROSITE" id="PS51163">
    <property type="entry name" value="YRDC"/>
    <property type="match status" value="1"/>
</dbReference>
<dbReference type="GO" id="GO:0061710">
    <property type="term" value="F:L-threonylcarbamoyladenylate synthase"/>
    <property type="evidence" value="ECO:0007669"/>
    <property type="project" value="UniProtKB-EC"/>
</dbReference>
<keyword evidence="9" id="KW-0067">ATP-binding</keyword>
<dbReference type="EMBL" id="VSSQ01022546">
    <property type="protein sequence ID" value="MPM68927.1"/>
    <property type="molecule type" value="Genomic_DNA"/>
</dbReference>
<dbReference type="Pfam" id="PF01300">
    <property type="entry name" value="Sua5_yciO_yrdC"/>
    <property type="match status" value="1"/>
</dbReference>
<evidence type="ECO:0000256" key="2">
    <source>
        <dbReference type="ARBA" id="ARBA00007663"/>
    </source>
</evidence>
<evidence type="ECO:0000256" key="5">
    <source>
        <dbReference type="ARBA" id="ARBA00022679"/>
    </source>
</evidence>
<evidence type="ECO:0000256" key="4">
    <source>
        <dbReference type="ARBA" id="ARBA00022490"/>
    </source>
</evidence>
<dbReference type="GO" id="GO:0005737">
    <property type="term" value="C:cytoplasm"/>
    <property type="evidence" value="ECO:0007669"/>
    <property type="project" value="UniProtKB-SubCell"/>
</dbReference>
<proteinExistence type="inferred from homology"/>
<dbReference type="GO" id="GO:0008033">
    <property type="term" value="P:tRNA processing"/>
    <property type="evidence" value="ECO:0007669"/>
    <property type="project" value="UniProtKB-KW"/>
</dbReference>
<evidence type="ECO:0000256" key="11">
    <source>
        <dbReference type="ARBA" id="ARBA00048366"/>
    </source>
</evidence>
<comment type="subcellular location">
    <subcellularLocation>
        <location evidence="1">Cytoplasm</location>
    </subcellularLocation>
</comment>
<evidence type="ECO:0000256" key="10">
    <source>
        <dbReference type="ARBA" id="ARBA00029774"/>
    </source>
</evidence>
<dbReference type="PANTHER" id="PTHR17490">
    <property type="entry name" value="SUA5"/>
    <property type="match status" value="1"/>
</dbReference>
<evidence type="ECO:0000256" key="7">
    <source>
        <dbReference type="ARBA" id="ARBA00022695"/>
    </source>
</evidence>
<dbReference type="InterPro" id="IPR017945">
    <property type="entry name" value="DHBP_synth_RibB-like_a/b_dom"/>
</dbReference>
<keyword evidence="7 13" id="KW-0548">Nucleotidyltransferase</keyword>
<evidence type="ECO:0000256" key="3">
    <source>
        <dbReference type="ARBA" id="ARBA00012584"/>
    </source>
</evidence>
<dbReference type="AlphaFoldDB" id="A0A645BUQ5"/>
<dbReference type="InterPro" id="IPR050156">
    <property type="entry name" value="TC-AMP_synthase_SUA5"/>
</dbReference>
<protein>
    <recommendedName>
        <fullName evidence="10">L-threonylcarbamoyladenylate synthase</fullName>
        <ecNumber evidence="3">2.7.7.87</ecNumber>
    </recommendedName>
    <alternativeName>
        <fullName evidence="10">L-threonylcarbamoyladenylate synthase</fullName>
    </alternativeName>
</protein>
<keyword evidence="6" id="KW-0819">tRNA processing</keyword>
<evidence type="ECO:0000256" key="9">
    <source>
        <dbReference type="ARBA" id="ARBA00022840"/>
    </source>
</evidence>
<dbReference type="InterPro" id="IPR006070">
    <property type="entry name" value="Sua5-like_dom"/>
</dbReference>
<accession>A0A645BUQ5</accession>
<reference evidence="13" key="1">
    <citation type="submission" date="2019-08" db="EMBL/GenBank/DDBJ databases">
        <authorList>
            <person name="Kucharzyk K."/>
            <person name="Murdoch R.W."/>
            <person name="Higgins S."/>
            <person name="Loffler F."/>
        </authorList>
    </citation>
    <scope>NUCLEOTIDE SEQUENCE</scope>
</reference>
<dbReference type="GO" id="GO:0000049">
    <property type="term" value="F:tRNA binding"/>
    <property type="evidence" value="ECO:0007669"/>
    <property type="project" value="TreeGrafter"/>
</dbReference>
<dbReference type="EC" id="2.7.7.87" evidence="3"/>
<gene>
    <name evidence="13" type="primary">ywlC_21</name>
    <name evidence="13" type="ORF">SDC9_115863</name>
</gene>
<comment type="catalytic activity">
    <reaction evidence="11">
        <text>L-threonine + hydrogencarbonate + ATP = L-threonylcarbamoyladenylate + diphosphate + H2O</text>
        <dbReference type="Rhea" id="RHEA:36407"/>
        <dbReference type="ChEBI" id="CHEBI:15377"/>
        <dbReference type="ChEBI" id="CHEBI:17544"/>
        <dbReference type="ChEBI" id="CHEBI:30616"/>
        <dbReference type="ChEBI" id="CHEBI:33019"/>
        <dbReference type="ChEBI" id="CHEBI:57926"/>
        <dbReference type="ChEBI" id="CHEBI:73682"/>
        <dbReference type="EC" id="2.7.7.87"/>
    </reaction>
</comment>
<sequence length="203" mass="22145">MYKATIEAINKAVTDLRDGKLIIYPTETVYGIGADAFDEAAAKKVYIAKSRPFDMPLSVAVSDLDMMRSIAEVTPTAEKLAEAFLPGPLTIIIKKRSNVPDIVTSMSDKVGIRIPDHPIARELARRFGPIITTSANKHSKPDAVTAQEAAKDLSPYAETCLDSGPCSLGKPSTIVWMKDDEMEIVRQGAITRKQIEEALDVKL</sequence>
<dbReference type="SUPFAM" id="SSF55821">
    <property type="entry name" value="YrdC/RibB"/>
    <property type="match status" value="1"/>
</dbReference>